<feature type="transmembrane region" description="Helical" evidence="1">
    <location>
        <begin position="7"/>
        <end position="25"/>
    </location>
</feature>
<name>A0A2P6MG87_ALKUR</name>
<dbReference type="EMBL" id="PVNS01000009">
    <property type="protein sequence ID" value="PRO65273.1"/>
    <property type="molecule type" value="Genomic_DNA"/>
</dbReference>
<dbReference type="AlphaFoldDB" id="A0A2P6MG87"/>
<proteinExistence type="predicted"/>
<accession>A0A2P6MG87</accession>
<dbReference type="Proteomes" id="UP000243650">
    <property type="component" value="Unassembled WGS sequence"/>
</dbReference>
<dbReference type="Gene3D" id="1.10.1760.20">
    <property type="match status" value="1"/>
</dbReference>
<protein>
    <submittedName>
        <fullName evidence="2">Energy-coupled thiamine transporter ThiT</fullName>
    </submittedName>
</protein>
<evidence type="ECO:0000313" key="2">
    <source>
        <dbReference type="EMBL" id="PRO65273.1"/>
    </source>
</evidence>
<feature type="transmembrane region" description="Helical" evidence="1">
    <location>
        <begin position="146"/>
        <end position="171"/>
    </location>
</feature>
<dbReference type="Pfam" id="PF09515">
    <property type="entry name" value="Thia_YuaJ"/>
    <property type="match status" value="1"/>
</dbReference>
<keyword evidence="1" id="KW-0472">Membrane</keyword>
<organism evidence="2 3">
    <name type="scientific">Alkalicoccus urumqiensis</name>
    <name type="common">Bacillus urumqiensis</name>
    <dbReference type="NCBI Taxonomy" id="1548213"/>
    <lineage>
        <taxon>Bacteria</taxon>
        <taxon>Bacillati</taxon>
        <taxon>Bacillota</taxon>
        <taxon>Bacilli</taxon>
        <taxon>Bacillales</taxon>
        <taxon>Bacillaceae</taxon>
        <taxon>Alkalicoccus</taxon>
    </lineage>
</organism>
<dbReference type="GO" id="GO:0015234">
    <property type="term" value="F:thiamine transmembrane transporter activity"/>
    <property type="evidence" value="ECO:0007669"/>
    <property type="project" value="InterPro"/>
</dbReference>
<gene>
    <name evidence="2" type="primary">thiT</name>
    <name evidence="2" type="ORF">C6I21_10755</name>
</gene>
<dbReference type="OrthoDB" id="9795813at2"/>
<feature type="transmembrane region" description="Helical" evidence="1">
    <location>
        <begin position="110"/>
        <end position="134"/>
    </location>
</feature>
<evidence type="ECO:0000313" key="3">
    <source>
        <dbReference type="Proteomes" id="UP000243650"/>
    </source>
</evidence>
<keyword evidence="3" id="KW-1185">Reference proteome</keyword>
<dbReference type="RefSeq" id="WP_105959473.1">
    <property type="nucleotide sequence ID" value="NZ_PVNS01000009.1"/>
</dbReference>
<dbReference type="InterPro" id="IPR012651">
    <property type="entry name" value="Thia_Transptr_ThiT"/>
</dbReference>
<comment type="caution">
    <text evidence="2">The sequence shown here is derived from an EMBL/GenBank/DDBJ whole genome shotgun (WGS) entry which is preliminary data.</text>
</comment>
<feature type="transmembrane region" description="Helical" evidence="1">
    <location>
        <begin position="80"/>
        <end position="98"/>
    </location>
</feature>
<dbReference type="GO" id="GO:0005886">
    <property type="term" value="C:plasma membrane"/>
    <property type="evidence" value="ECO:0007669"/>
    <property type="project" value="InterPro"/>
</dbReference>
<evidence type="ECO:0000256" key="1">
    <source>
        <dbReference type="SAM" id="Phobius"/>
    </source>
</evidence>
<dbReference type="NCBIfam" id="TIGR02357">
    <property type="entry name" value="ECF_ThiT_YuaJ"/>
    <property type="match status" value="1"/>
</dbReference>
<sequence>MKHNRLVVMMEIAMMTGLAVILDFVRVAQMPFGGSITLAAVPLILLAFRRGAGAGITAGVIFGIINWMIGGYVVHWAQMLLDYPVAFGVLGTAGFFAFKRSWTLKRKLTAVIAGTIVANLLRLASHFTAGVVWFRELAPDGMSPELYSFLYNIAYIGPIIVITILIMVLIVRTGERLFHPETS</sequence>
<feature type="transmembrane region" description="Helical" evidence="1">
    <location>
        <begin position="31"/>
        <end position="48"/>
    </location>
</feature>
<keyword evidence="1" id="KW-1133">Transmembrane helix</keyword>
<feature type="transmembrane region" description="Helical" evidence="1">
    <location>
        <begin position="55"/>
        <end position="74"/>
    </location>
</feature>
<keyword evidence="1" id="KW-0812">Transmembrane</keyword>
<reference evidence="2 3" key="1">
    <citation type="submission" date="2018-03" db="EMBL/GenBank/DDBJ databases">
        <title>Bacillus urumqiensis sp. nov., a moderately haloalkaliphilic bacterium isolated from a salt lake.</title>
        <authorList>
            <person name="Zhao B."/>
            <person name="Liao Z."/>
        </authorList>
    </citation>
    <scope>NUCLEOTIDE SEQUENCE [LARGE SCALE GENOMIC DNA]</scope>
    <source>
        <strain evidence="2 3">BZ-SZ-XJ18</strain>
    </source>
</reference>